<protein>
    <submittedName>
        <fullName evidence="1">Uncharacterized protein</fullName>
    </submittedName>
</protein>
<evidence type="ECO:0000313" key="1">
    <source>
        <dbReference type="EMBL" id="KAI3780868.1"/>
    </source>
</evidence>
<comment type="caution">
    <text evidence="1">The sequence shown here is derived from an EMBL/GenBank/DDBJ whole genome shotgun (WGS) entry which is preliminary data.</text>
</comment>
<reference evidence="2" key="1">
    <citation type="journal article" date="2022" name="Mol. Ecol. Resour.">
        <title>The genomes of chicory, endive, great burdock and yacon provide insights into Asteraceae palaeo-polyploidization history and plant inulin production.</title>
        <authorList>
            <person name="Fan W."/>
            <person name="Wang S."/>
            <person name="Wang H."/>
            <person name="Wang A."/>
            <person name="Jiang F."/>
            <person name="Liu H."/>
            <person name="Zhao H."/>
            <person name="Xu D."/>
            <person name="Zhang Y."/>
        </authorList>
    </citation>
    <scope>NUCLEOTIDE SEQUENCE [LARGE SCALE GENOMIC DNA]</scope>
    <source>
        <strain evidence="2">cv. Punajuju</strain>
    </source>
</reference>
<keyword evidence="2" id="KW-1185">Reference proteome</keyword>
<organism evidence="1 2">
    <name type="scientific">Cichorium intybus</name>
    <name type="common">Chicory</name>
    <dbReference type="NCBI Taxonomy" id="13427"/>
    <lineage>
        <taxon>Eukaryota</taxon>
        <taxon>Viridiplantae</taxon>
        <taxon>Streptophyta</taxon>
        <taxon>Embryophyta</taxon>
        <taxon>Tracheophyta</taxon>
        <taxon>Spermatophyta</taxon>
        <taxon>Magnoliopsida</taxon>
        <taxon>eudicotyledons</taxon>
        <taxon>Gunneridae</taxon>
        <taxon>Pentapetalae</taxon>
        <taxon>asterids</taxon>
        <taxon>campanulids</taxon>
        <taxon>Asterales</taxon>
        <taxon>Asteraceae</taxon>
        <taxon>Cichorioideae</taxon>
        <taxon>Cichorieae</taxon>
        <taxon>Cichoriinae</taxon>
        <taxon>Cichorium</taxon>
    </lineage>
</organism>
<dbReference type="Proteomes" id="UP001055811">
    <property type="component" value="Linkage Group LG02"/>
</dbReference>
<gene>
    <name evidence="1" type="ORF">L2E82_10861</name>
</gene>
<reference evidence="1 2" key="2">
    <citation type="journal article" date="2022" name="Mol. Ecol. Resour.">
        <title>The genomes of chicory, endive, great burdock and yacon provide insights into Asteraceae paleo-polyploidization history and plant inulin production.</title>
        <authorList>
            <person name="Fan W."/>
            <person name="Wang S."/>
            <person name="Wang H."/>
            <person name="Wang A."/>
            <person name="Jiang F."/>
            <person name="Liu H."/>
            <person name="Zhao H."/>
            <person name="Xu D."/>
            <person name="Zhang Y."/>
        </authorList>
    </citation>
    <scope>NUCLEOTIDE SEQUENCE [LARGE SCALE GENOMIC DNA]</scope>
    <source>
        <strain evidence="2">cv. Punajuju</strain>
        <tissue evidence="1">Leaves</tissue>
    </source>
</reference>
<proteinExistence type="predicted"/>
<dbReference type="EMBL" id="CM042010">
    <property type="protein sequence ID" value="KAI3780868.1"/>
    <property type="molecule type" value="Genomic_DNA"/>
</dbReference>
<accession>A0ACB9GCE6</accession>
<name>A0ACB9GCE6_CICIN</name>
<evidence type="ECO:0000313" key="2">
    <source>
        <dbReference type="Proteomes" id="UP001055811"/>
    </source>
</evidence>
<sequence>MNKRPSFIVNVKSKDLLKVESFEINSRGFGKRQSDLRDEDYVSEHDMDMDELADAYKTPIQAENENIVDTSGMSSSQFFVLPRVAEEVIELMDVTTDEKV</sequence>